<keyword evidence="2" id="KW-1185">Reference proteome</keyword>
<dbReference type="Proteomes" id="UP000245119">
    <property type="component" value="Linkage Group LG8"/>
</dbReference>
<sequence length="120" mass="13476">MARRESSSPRNKTTRPHKQVLWSEEQLLLHGCVVAAPIWKRNKMAAARSPSVQTPPQRHLPCVTAHAPHATLATHHLPLTCLTYPSSTTLLPHMALYPPRIVSDVKEVLSQPGRRSIDRR</sequence>
<dbReference type="EMBL" id="PZQS01000008">
    <property type="protein sequence ID" value="PVD25781.1"/>
    <property type="molecule type" value="Genomic_DNA"/>
</dbReference>
<dbReference type="AlphaFoldDB" id="A0A2T7NX83"/>
<evidence type="ECO:0000313" key="2">
    <source>
        <dbReference type="Proteomes" id="UP000245119"/>
    </source>
</evidence>
<name>A0A2T7NX83_POMCA</name>
<proteinExistence type="predicted"/>
<organism evidence="1 2">
    <name type="scientific">Pomacea canaliculata</name>
    <name type="common">Golden apple snail</name>
    <dbReference type="NCBI Taxonomy" id="400727"/>
    <lineage>
        <taxon>Eukaryota</taxon>
        <taxon>Metazoa</taxon>
        <taxon>Spiralia</taxon>
        <taxon>Lophotrochozoa</taxon>
        <taxon>Mollusca</taxon>
        <taxon>Gastropoda</taxon>
        <taxon>Caenogastropoda</taxon>
        <taxon>Architaenioglossa</taxon>
        <taxon>Ampullarioidea</taxon>
        <taxon>Ampullariidae</taxon>
        <taxon>Pomacea</taxon>
    </lineage>
</organism>
<accession>A0A2T7NX83</accession>
<gene>
    <name evidence="1" type="ORF">C0Q70_13441</name>
</gene>
<protein>
    <submittedName>
        <fullName evidence="1">Uncharacterized protein</fullName>
    </submittedName>
</protein>
<evidence type="ECO:0000313" key="1">
    <source>
        <dbReference type="EMBL" id="PVD25781.1"/>
    </source>
</evidence>
<reference evidence="1 2" key="1">
    <citation type="submission" date="2018-04" db="EMBL/GenBank/DDBJ databases">
        <title>The genome of golden apple snail Pomacea canaliculata provides insight into stress tolerance and invasive adaptation.</title>
        <authorList>
            <person name="Liu C."/>
            <person name="Liu B."/>
            <person name="Ren Y."/>
            <person name="Zhang Y."/>
            <person name="Wang H."/>
            <person name="Li S."/>
            <person name="Jiang F."/>
            <person name="Yin L."/>
            <person name="Zhang G."/>
            <person name="Qian W."/>
            <person name="Fan W."/>
        </authorList>
    </citation>
    <scope>NUCLEOTIDE SEQUENCE [LARGE SCALE GENOMIC DNA]</scope>
    <source>
        <strain evidence="1">SZHN2017</strain>
        <tissue evidence="1">Muscle</tissue>
    </source>
</reference>
<comment type="caution">
    <text evidence="1">The sequence shown here is derived from an EMBL/GenBank/DDBJ whole genome shotgun (WGS) entry which is preliminary data.</text>
</comment>